<protein>
    <submittedName>
        <fullName evidence="2">Dienelactone hydrolase family protein</fullName>
    </submittedName>
</protein>
<evidence type="ECO:0000259" key="1">
    <source>
        <dbReference type="Pfam" id="PF01738"/>
    </source>
</evidence>
<comment type="caution">
    <text evidence="2">The sequence shown here is derived from an EMBL/GenBank/DDBJ whole genome shotgun (WGS) entry which is preliminary data.</text>
</comment>
<name>A0A7C3R2F1_9BACT</name>
<dbReference type="PANTHER" id="PTHR46623">
    <property type="entry name" value="CARBOXYMETHYLENEBUTENOLIDASE-RELATED"/>
    <property type="match status" value="1"/>
</dbReference>
<organism evidence="2">
    <name type="scientific">Leptospirillum ferriphilum</name>
    <dbReference type="NCBI Taxonomy" id="178606"/>
    <lineage>
        <taxon>Bacteria</taxon>
        <taxon>Pseudomonadati</taxon>
        <taxon>Nitrospirota</taxon>
        <taxon>Nitrospiria</taxon>
        <taxon>Nitrospirales</taxon>
        <taxon>Nitrospiraceae</taxon>
        <taxon>Leptospirillum</taxon>
    </lineage>
</organism>
<reference evidence="2" key="1">
    <citation type="journal article" date="2020" name="mSystems">
        <title>Genome- and Community-Level Interaction Insights into Carbon Utilization and Element Cycling Functions of Hydrothermarchaeota in Hydrothermal Sediment.</title>
        <authorList>
            <person name="Zhou Z."/>
            <person name="Liu Y."/>
            <person name="Xu W."/>
            <person name="Pan J."/>
            <person name="Luo Z.H."/>
            <person name="Li M."/>
        </authorList>
    </citation>
    <scope>NUCLEOTIDE SEQUENCE [LARGE SCALE GENOMIC DNA]</scope>
    <source>
        <strain evidence="2">SpSt-902</strain>
    </source>
</reference>
<sequence>MTEQQNIPSFLHRPSLSEITAEDCRLSPSLGGAIARPKGPGPHPAVIVFMEAFGVNRYIRDVLRLMASEGFIAVAPDLFEGKTYEYTDFQGAIGHLARLKDSIVMDQTRQTLDWLEKQGDVQKSRIGAMGFCMGGRLTFLSLSTFPERLKAGVSFYGGSIGHEGLDQLGRPEVLSGAGKITAPVLLLYGAKDESIPPEEHGRIAQTLSGLNKTYLMGVYPDALHGFFCWQRGSYLEQAARPAWKLVSSFLGDHLKASGK</sequence>
<dbReference type="InterPro" id="IPR029058">
    <property type="entry name" value="AB_hydrolase_fold"/>
</dbReference>
<feature type="domain" description="Dienelactone hydrolase" evidence="1">
    <location>
        <begin position="32"/>
        <end position="253"/>
    </location>
</feature>
<gene>
    <name evidence="2" type="ORF">ENX03_01480</name>
</gene>
<dbReference type="InterPro" id="IPR002925">
    <property type="entry name" value="Dienelactn_hydro"/>
</dbReference>
<dbReference type="SUPFAM" id="SSF53474">
    <property type="entry name" value="alpha/beta-Hydrolases"/>
    <property type="match status" value="1"/>
</dbReference>
<keyword evidence="2" id="KW-0378">Hydrolase</keyword>
<dbReference type="EMBL" id="DTMM01000030">
    <property type="protein sequence ID" value="HFT92613.1"/>
    <property type="molecule type" value="Genomic_DNA"/>
</dbReference>
<dbReference type="AlphaFoldDB" id="A0A7C3R2F1"/>
<dbReference type="GO" id="GO:0016787">
    <property type="term" value="F:hydrolase activity"/>
    <property type="evidence" value="ECO:0007669"/>
    <property type="project" value="UniProtKB-KW"/>
</dbReference>
<proteinExistence type="predicted"/>
<dbReference type="Pfam" id="PF01738">
    <property type="entry name" value="DLH"/>
    <property type="match status" value="1"/>
</dbReference>
<accession>A0A7C3R2F1</accession>
<evidence type="ECO:0000313" key="2">
    <source>
        <dbReference type="EMBL" id="HFT92613.1"/>
    </source>
</evidence>
<dbReference type="PANTHER" id="PTHR46623:SF6">
    <property type="entry name" value="ALPHA_BETA-HYDROLASES SUPERFAMILY PROTEIN"/>
    <property type="match status" value="1"/>
</dbReference>
<dbReference type="InterPro" id="IPR051049">
    <property type="entry name" value="Dienelactone_hydrolase-like"/>
</dbReference>
<dbReference type="Gene3D" id="3.40.50.1820">
    <property type="entry name" value="alpha/beta hydrolase"/>
    <property type="match status" value="1"/>
</dbReference>